<evidence type="ECO:0000313" key="2">
    <source>
        <dbReference type="Proteomes" id="UP001345013"/>
    </source>
</evidence>
<dbReference type="PANTHER" id="PTHR36839:SF1">
    <property type="entry name" value="METALLO-BETA-LACTAMASE FAMILY PROTEIN (AFU_ORTHOLOGUE AFUA_5G12770)"/>
    <property type="match status" value="1"/>
</dbReference>
<dbReference type="Gene3D" id="3.60.15.10">
    <property type="entry name" value="Ribonuclease Z/Hydroxyacylglutathione hydrolase-like"/>
    <property type="match status" value="1"/>
</dbReference>
<dbReference type="EMBL" id="JAVRRG010000002">
    <property type="protein sequence ID" value="KAK5102328.1"/>
    <property type="molecule type" value="Genomic_DNA"/>
</dbReference>
<name>A0ABR0KP45_9EURO</name>
<organism evidence="1 2">
    <name type="scientific">Lithohypha guttulata</name>
    <dbReference type="NCBI Taxonomy" id="1690604"/>
    <lineage>
        <taxon>Eukaryota</taxon>
        <taxon>Fungi</taxon>
        <taxon>Dikarya</taxon>
        <taxon>Ascomycota</taxon>
        <taxon>Pezizomycotina</taxon>
        <taxon>Eurotiomycetes</taxon>
        <taxon>Chaetothyriomycetidae</taxon>
        <taxon>Chaetothyriales</taxon>
        <taxon>Trichomeriaceae</taxon>
        <taxon>Lithohypha</taxon>
    </lineage>
</organism>
<dbReference type="SUPFAM" id="SSF56281">
    <property type="entry name" value="Metallo-hydrolase/oxidoreductase"/>
    <property type="match status" value="1"/>
</dbReference>
<comment type="caution">
    <text evidence="1">The sequence shown here is derived from an EMBL/GenBank/DDBJ whole genome shotgun (WGS) entry which is preliminary data.</text>
</comment>
<evidence type="ECO:0000313" key="1">
    <source>
        <dbReference type="EMBL" id="KAK5102328.1"/>
    </source>
</evidence>
<dbReference type="PANTHER" id="PTHR36839">
    <property type="entry name" value="METALLO-BETA-LACTAMASE FAMILY PROTEIN (AFU_ORTHOLOGUE AFUA_5G12770)"/>
    <property type="match status" value="1"/>
</dbReference>
<keyword evidence="2" id="KW-1185">Reference proteome</keyword>
<gene>
    <name evidence="1" type="ORF">LTR24_000238</name>
</gene>
<sequence>MSQPIHTGTNQLGTLKTSDDLLICRACGTQYDTTDSKALTSCRICDDPRQYVPPSGQYFTTLSQLSSDSAGYHLTFNPDERDPSIIGIRIEPPGVGIGQRALLIQTPQGNILWDLVSYVDEDAVKKINDLGGLSAIVISHPHFYTSWKDWSATFNVPVYLAGLDKEWLNRDVEGANVKFLSGRHTTIIPGVTAIICGGHFPGSMALHTAKGTTKVPGLFHADTIYTVPNALTPDIATTKHGKGHNSYTFMWSIPNMIPLSPDQILGIWKALKGFEIEATYGFTTVRYAGKEGEASIPERILESAKVCVRRMSGEKSEHEIFGETV</sequence>
<dbReference type="Proteomes" id="UP001345013">
    <property type="component" value="Unassembled WGS sequence"/>
</dbReference>
<evidence type="ECO:0008006" key="3">
    <source>
        <dbReference type="Google" id="ProtNLM"/>
    </source>
</evidence>
<accession>A0ABR0KP45</accession>
<protein>
    <recommendedName>
        <fullName evidence="3">Metallo-beta-lactamase domain-containing protein</fullName>
    </recommendedName>
</protein>
<proteinExistence type="predicted"/>
<reference evidence="1 2" key="1">
    <citation type="submission" date="2023-08" db="EMBL/GenBank/DDBJ databases">
        <title>Black Yeasts Isolated from many extreme environments.</title>
        <authorList>
            <person name="Coleine C."/>
            <person name="Stajich J.E."/>
            <person name="Selbmann L."/>
        </authorList>
    </citation>
    <scope>NUCLEOTIDE SEQUENCE [LARGE SCALE GENOMIC DNA]</scope>
    <source>
        <strain evidence="1 2">CCFEE 5885</strain>
    </source>
</reference>
<dbReference type="InterPro" id="IPR036866">
    <property type="entry name" value="RibonucZ/Hydroxyglut_hydro"/>
</dbReference>